<gene>
    <name evidence="2" type="ORF">SAMN02745110_00416</name>
</gene>
<organism evidence="2 3">
    <name type="scientific">Eubacterium ruminantium</name>
    <dbReference type="NCBI Taxonomy" id="42322"/>
    <lineage>
        <taxon>Bacteria</taxon>
        <taxon>Bacillati</taxon>
        <taxon>Bacillota</taxon>
        <taxon>Clostridia</taxon>
        <taxon>Eubacteriales</taxon>
        <taxon>Eubacteriaceae</taxon>
        <taxon>Eubacterium</taxon>
    </lineage>
</organism>
<proteinExistence type="predicted"/>
<dbReference type="PANTHER" id="PTHR43233">
    <property type="entry name" value="FAMILY N-ACETYLTRANSFERASE, PUTATIVE (AFU_ORTHOLOGUE AFUA_6G03350)-RELATED"/>
    <property type="match status" value="1"/>
</dbReference>
<keyword evidence="2" id="KW-0687">Ribonucleoprotein</keyword>
<evidence type="ECO:0000259" key="1">
    <source>
        <dbReference type="PROSITE" id="PS51186"/>
    </source>
</evidence>
<dbReference type="Gene3D" id="3.40.630.30">
    <property type="match status" value="1"/>
</dbReference>
<name>A0A1T4KJK5_9FIRM</name>
<dbReference type="SUPFAM" id="SSF55729">
    <property type="entry name" value="Acyl-CoA N-acyltransferases (Nat)"/>
    <property type="match status" value="1"/>
</dbReference>
<feature type="domain" description="N-acetyltransferase" evidence="1">
    <location>
        <begin position="5"/>
        <end position="142"/>
    </location>
</feature>
<dbReference type="Pfam" id="PF13508">
    <property type="entry name" value="Acetyltransf_7"/>
    <property type="match status" value="1"/>
</dbReference>
<dbReference type="EMBL" id="FUXA01000004">
    <property type="protein sequence ID" value="SJZ42599.1"/>
    <property type="molecule type" value="Genomic_DNA"/>
</dbReference>
<evidence type="ECO:0000313" key="2">
    <source>
        <dbReference type="EMBL" id="SJZ42599.1"/>
    </source>
</evidence>
<keyword evidence="3" id="KW-1185">Reference proteome</keyword>
<dbReference type="InterPro" id="IPR000182">
    <property type="entry name" value="GNAT_dom"/>
</dbReference>
<reference evidence="2 3" key="1">
    <citation type="submission" date="2017-02" db="EMBL/GenBank/DDBJ databases">
        <authorList>
            <person name="Peterson S.W."/>
        </authorList>
    </citation>
    <scope>NUCLEOTIDE SEQUENCE [LARGE SCALE GENOMIC DNA]</scope>
    <source>
        <strain evidence="2 3">ATCC 17233</strain>
    </source>
</reference>
<dbReference type="RefSeq" id="WP_242870162.1">
    <property type="nucleotide sequence ID" value="NZ_CACZYW010000003.1"/>
</dbReference>
<evidence type="ECO:0000313" key="3">
    <source>
        <dbReference type="Proteomes" id="UP000189857"/>
    </source>
</evidence>
<dbReference type="GO" id="GO:0005840">
    <property type="term" value="C:ribosome"/>
    <property type="evidence" value="ECO:0007669"/>
    <property type="project" value="UniProtKB-KW"/>
</dbReference>
<dbReference type="InterPro" id="IPR053144">
    <property type="entry name" value="Acetyltransferase_Butenolide"/>
</dbReference>
<protein>
    <submittedName>
        <fullName evidence="2">Ribosomal protein S18 acetylase RimI</fullName>
    </submittedName>
</protein>
<dbReference type="AlphaFoldDB" id="A0A1T4KJK5"/>
<dbReference type="PROSITE" id="PS51186">
    <property type="entry name" value="GNAT"/>
    <property type="match status" value="1"/>
</dbReference>
<dbReference type="PANTHER" id="PTHR43233:SF1">
    <property type="entry name" value="FAMILY N-ACETYLTRANSFERASE, PUTATIVE (AFU_ORTHOLOGUE AFUA_6G03350)-RELATED"/>
    <property type="match status" value="1"/>
</dbReference>
<dbReference type="Proteomes" id="UP000189857">
    <property type="component" value="Unassembled WGS sequence"/>
</dbReference>
<sequence length="142" mass="16077">MNIDYEIKTDNDGIDFEEVAEILHFHGLSDLDTETQKKVFLNSYAVVYLISEGKIIGLGRAISDGVCQAAIYNIAVRDEYRGNGLGKVIVDEILKQVEGCNVILYTHPKHFGLYEHWGFSRLKTAYAIYPDADHYREAGFID</sequence>
<dbReference type="GO" id="GO:0016747">
    <property type="term" value="F:acyltransferase activity, transferring groups other than amino-acyl groups"/>
    <property type="evidence" value="ECO:0007669"/>
    <property type="project" value="InterPro"/>
</dbReference>
<accession>A0A1T4KJK5</accession>
<dbReference type="InterPro" id="IPR016181">
    <property type="entry name" value="Acyl_CoA_acyltransferase"/>
</dbReference>
<dbReference type="CDD" id="cd04301">
    <property type="entry name" value="NAT_SF"/>
    <property type="match status" value="1"/>
</dbReference>
<keyword evidence="2" id="KW-0689">Ribosomal protein</keyword>